<dbReference type="AlphaFoldDB" id="A0A2T0PVQ8"/>
<name>A0A2T0PVQ8_9ACTN</name>
<evidence type="ECO:0000313" key="2">
    <source>
        <dbReference type="EMBL" id="PRX95619.1"/>
    </source>
</evidence>
<evidence type="ECO:0000256" key="1">
    <source>
        <dbReference type="SAM" id="MobiDB-lite"/>
    </source>
</evidence>
<feature type="compositionally biased region" description="Basic and acidic residues" evidence="1">
    <location>
        <begin position="1"/>
        <end position="44"/>
    </location>
</feature>
<protein>
    <submittedName>
        <fullName evidence="2">Uncharacterized protein</fullName>
    </submittedName>
</protein>
<dbReference type="RefSeq" id="WP_106251848.1">
    <property type="nucleotide sequence ID" value="NZ_PVZC01000009.1"/>
</dbReference>
<evidence type="ECO:0000313" key="3">
    <source>
        <dbReference type="Proteomes" id="UP000237846"/>
    </source>
</evidence>
<dbReference type="EMBL" id="PVZC01000009">
    <property type="protein sequence ID" value="PRX95619.1"/>
    <property type="molecule type" value="Genomic_DNA"/>
</dbReference>
<proteinExistence type="predicted"/>
<feature type="region of interest" description="Disordered" evidence="1">
    <location>
        <begin position="1"/>
        <end position="104"/>
    </location>
</feature>
<organism evidence="2 3">
    <name type="scientific">Allonocardiopsis opalescens</name>
    <dbReference type="NCBI Taxonomy" id="1144618"/>
    <lineage>
        <taxon>Bacteria</taxon>
        <taxon>Bacillati</taxon>
        <taxon>Actinomycetota</taxon>
        <taxon>Actinomycetes</taxon>
        <taxon>Streptosporangiales</taxon>
        <taxon>Allonocardiopsis</taxon>
    </lineage>
</organism>
<dbReference type="Proteomes" id="UP000237846">
    <property type="component" value="Unassembled WGS sequence"/>
</dbReference>
<keyword evidence="3" id="KW-1185">Reference proteome</keyword>
<accession>A0A2T0PVQ8</accession>
<dbReference type="OrthoDB" id="3436734at2"/>
<reference evidence="2 3" key="1">
    <citation type="submission" date="2018-03" db="EMBL/GenBank/DDBJ databases">
        <title>Genomic Encyclopedia of Archaeal and Bacterial Type Strains, Phase II (KMG-II): from individual species to whole genera.</title>
        <authorList>
            <person name="Goeker M."/>
        </authorList>
    </citation>
    <scope>NUCLEOTIDE SEQUENCE [LARGE SCALE GENOMIC DNA]</scope>
    <source>
        <strain evidence="2 3">DSM 45601</strain>
    </source>
</reference>
<gene>
    <name evidence="2" type="ORF">CLV72_109228</name>
</gene>
<sequence>MAERRDAYPARADELSDRGTDPHGGDQRDAVRPVDRERREDSPVPERAPATEPPSSAPGVQVTTGGTDDEGRPWARDVSNAVPGQPDGEVDTRPRQPATGSDTP</sequence>
<comment type="caution">
    <text evidence="2">The sequence shown here is derived from an EMBL/GenBank/DDBJ whole genome shotgun (WGS) entry which is preliminary data.</text>
</comment>